<proteinExistence type="predicted"/>
<evidence type="ECO:0000313" key="3">
    <source>
        <dbReference type="Proteomes" id="UP000054843"/>
    </source>
</evidence>
<protein>
    <submittedName>
        <fullName evidence="2">Uncharacterized protein</fullName>
    </submittedName>
</protein>
<keyword evidence="3" id="KW-1185">Reference proteome</keyword>
<dbReference type="Proteomes" id="UP000054843">
    <property type="component" value="Unassembled WGS sequence"/>
</dbReference>
<dbReference type="EMBL" id="JYDO01000305">
    <property type="protein sequence ID" value="KRZ65722.1"/>
    <property type="molecule type" value="Genomic_DNA"/>
</dbReference>
<comment type="caution">
    <text evidence="2">The sequence shown here is derived from an EMBL/GenBank/DDBJ whole genome shotgun (WGS) entry which is preliminary data.</text>
</comment>
<feature type="region of interest" description="Disordered" evidence="1">
    <location>
        <begin position="1"/>
        <end position="21"/>
    </location>
</feature>
<gene>
    <name evidence="2" type="ORF">T10_7235</name>
</gene>
<feature type="region of interest" description="Disordered" evidence="1">
    <location>
        <begin position="340"/>
        <end position="362"/>
    </location>
</feature>
<evidence type="ECO:0000313" key="2">
    <source>
        <dbReference type="EMBL" id="KRZ65722.1"/>
    </source>
</evidence>
<accession>A0A0V1M266</accession>
<reference evidence="2 3" key="1">
    <citation type="submission" date="2015-01" db="EMBL/GenBank/DDBJ databases">
        <title>Evolution of Trichinella species and genotypes.</title>
        <authorList>
            <person name="Korhonen P.K."/>
            <person name="Edoardo P."/>
            <person name="Giuseppe L.R."/>
            <person name="Gasser R.B."/>
        </authorList>
    </citation>
    <scope>NUCLEOTIDE SEQUENCE [LARGE SCALE GENOMIC DNA]</scope>
    <source>
        <strain evidence="2">ISS1980</strain>
    </source>
</reference>
<evidence type="ECO:0000256" key="1">
    <source>
        <dbReference type="SAM" id="MobiDB-lite"/>
    </source>
</evidence>
<name>A0A0V1M266_9BILA</name>
<sequence length="409" mass="45915">MCENSKKHDKEEADFGGKRLRTSQKERIVEWGKRAPDVQNTAVLLGVKRIQDRTKGREVDGGKSTAGWTERGSIENACIIVEEETALRRMKGVELKTAPGQIKAVHNCGAETAPGRIKNGGVDQAQSMPKGEQSFWGKRLGTRQKAGIVVSGKRAPGHAKNGRVVWRKSGTRRNKREKSSWWEIDNRLDKKRECWLRGNSRKWENEGADFLGKMSPERPKSVNNCAEKKGAVSDENGRSWLMENSKKQEKDKVEFFGRKQLVMDKRRRSCIVENSCGPDQNRARIVGRKRHQVVGKMAELFRVKRHRARQEVTEVGLGKTTIRQTNWGAGERLGRRQKSGIVAQGKRAPGRTNNGRTDKKGQCSVWRNSRKCENDGGDSLGKVTADRTKGCIIVEEQTALSRIKIGGHG</sequence>
<dbReference type="AlphaFoldDB" id="A0A0V1M266"/>
<organism evidence="2 3">
    <name type="scientific">Trichinella papuae</name>
    <dbReference type="NCBI Taxonomy" id="268474"/>
    <lineage>
        <taxon>Eukaryota</taxon>
        <taxon>Metazoa</taxon>
        <taxon>Ecdysozoa</taxon>
        <taxon>Nematoda</taxon>
        <taxon>Enoplea</taxon>
        <taxon>Dorylaimia</taxon>
        <taxon>Trichinellida</taxon>
        <taxon>Trichinellidae</taxon>
        <taxon>Trichinella</taxon>
    </lineage>
</organism>